<protein>
    <submittedName>
        <fullName evidence="4">Polysaccharide deacetylase</fullName>
    </submittedName>
</protein>
<dbReference type="PANTHER" id="PTHR34216:SF3">
    <property type="entry name" value="POLY-BETA-1,6-N-ACETYL-D-GLUCOSAMINE N-DEACETYLASE"/>
    <property type="match status" value="1"/>
</dbReference>
<dbReference type="InterPro" id="IPR051398">
    <property type="entry name" value="Polysacch_Deacetylase"/>
</dbReference>
<dbReference type="STRING" id="206665.SAMN04488516_10413"/>
<dbReference type="EMBL" id="FNIN01000004">
    <property type="protein sequence ID" value="SDN64651.1"/>
    <property type="molecule type" value="Genomic_DNA"/>
</dbReference>
<evidence type="ECO:0000313" key="4">
    <source>
        <dbReference type="EMBL" id="SDN64651.1"/>
    </source>
</evidence>
<dbReference type="GO" id="GO:0016810">
    <property type="term" value="F:hydrolase activity, acting on carbon-nitrogen (but not peptide) bonds"/>
    <property type="evidence" value="ECO:0007669"/>
    <property type="project" value="InterPro"/>
</dbReference>
<evidence type="ECO:0000313" key="5">
    <source>
        <dbReference type="Proteomes" id="UP000199602"/>
    </source>
</evidence>
<dbReference type="Proteomes" id="UP000199602">
    <property type="component" value="Unassembled WGS sequence"/>
</dbReference>
<gene>
    <name evidence="4" type="ORF">SAMN04488516_10413</name>
</gene>
<dbReference type="RefSeq" id="WP_092064627.1">
    <property type="nucleotide sequence ID" value="NZ_FNIN01000004.1"/>
</dbReference>
<dbReference type="InterPro" id="IPR011330">
    <property type="entry name" value="Glyco_hydro/deAcase_b/a-brl"/>
</dbReference>
<evidence type="ECO:0000256" key="2">
    <source>
        <dbReference type="ARBA" id="ARBA00022729"/>
    </source>
</evidence>
<accession>A0A1H0D416</accession>
<keyword evidence="2" id="KW-0732">Signal</keyword>
<reference evidence="4 5" key="1">
    <citation type="submission" date="2016-10" db="EMBL/GenBank/DDBJ databases">
        <authorList>
            <person name="de Groot N.N."/>
        </authorList>
    </citation>
    <scope>NUCLEOTIDE SEQUENCE [LARGE SCALE GENOMIC DNA]</scope>
    <source>
        <strain evidence="4 5">DSM 15269</strain>
    </source>
</reference>
<dbReference type="Pfam" id="PF01522">
    <property type="entry name" value="Polysacc_deac_1"/>
    <property type="match status" value="1"/>
</dbReference>
<feature type="domain" description="NodB homology" evidence="3">
    <location>
        <begin position="54"/>
        <end position="192"/>
    </location>
</feature>
<evidence type="ECO:0000259" key="3">
    <source>
        <dbReference type="Pfam" id="PF01522"/>
    </source>
</evidence>
<dbReference type="SUPFAM" id="SSF88713">
    <property type="entry name" value="Glycoside hydrolase/deacetylase"/>
    <property type="match status" value="1"/>
</dbReference>
<dbReference type="PANTHER" id="PTHR34216">
    <property type="match status" value="1"/>
</dbReference>
<dbReference type="Gene3D" id="3.20.20.370">
    <property type="entry name" value="Glycoside hydrolase/deacetylase"/>
    <property type="match status" value="1"/>
</dbReference>
<dbReference type="AlphaFoldDB" id="A0A1H0D416"/>
<dbReference type="GO" id="GO:0005576">
    <property type="term" value="C:extracellular region"/>
    <property type="evidence" value="ECO:0007669"/>
    <property type="project" value="UniProtKB-SubCell"/>
</dbReference>
<organism evidence="4 5">
    <name type="scientific">Desulfonauticus submarinus</name>
    <dbReference type="NCBI Taxonomy" id="206665"/>
    <lineage>
        <taxon>Bacteria</taxon>
        <taxon>Pseudomonadati</taxon>
        <taxon>Thermodesulfobacteriota</taxon>
        <taxon>Desulfovibrionia</taxon>
        <taxon>Desulfovibrionales</taxon>
        <taxon>Desulfonauticaceae</taxon>
        <taxon>Desulfonauticus</taxon>
    </lineage>
</organism>
<keyword evidence="5" id="KW-1185">Reference proteome</keyword>
<comment type="subcellular location">
    <subcellularLocation>
        <location evidence="1">Secreted</location>
    </subcellularLocation>
</comment>
<name>A0A1H0D416_9BACT</name>
<dbReference type="OrthoDB" id="9814639at2"/>
<dbReference type="GO" id="GO:0005975">
    <property type="term" value="P:carbohydrate metabolic process"/>
    <property type="evidence" value="ECO:0007669"/>
    <property type="project" value="InterPro"/>
</dbReference>
<dbReference type="InterPro" id="IPR002509">
    <property type="entry name" value="NODB_dom"/>
</dbReference>
<sequence length="339" mass="39952">MFLTWRNIPILCYHDMGTPQGHSLDLFEKHLQTIIDLGFKTISGHELYKIVTNKKKLDDKYIVLTFDDCHVSNWLFTIPLLKKYKMKGIFFAITDFIWEGKIRTTSDIKSLDKLANAFRRALNKKDYTQFMNLQEIKATIEDHNMEVYSHSSVHAGCFRCLKQEGTIKDRAHWAVNSIYKNIYPNLPVFPIGSAYAYNGFWPVPNDSLPINSQNTFEINKIKFIQRTDEERYKFCLQDFKRSYQKIKQINKQNLQLFCWPWGHFDNLSLKALKMAGFNGAFSLERFYNGPGTNPFKLHRIGIGRKKDQKWLKTRLLMHTSRLGASIFFKFFRKKKETVL</sequence>
<proteinExistence type="predicted"/>
<evidence type="ECO:0000256" key="1">
    <source>
        <dbReference type="ARBA" id="ARBA00004613"/>
    </source>
</evidence>